<evidence type="ECO:0000259" key="1">
    <source>
        <dbReference type="Pfam" id="PF18593"/>
    </source>
</evidence>
<dbReference type="Proteomes" id="UP000214646">
    <property type="component" value="Unassembled WGS sequence"/>
</dbReference>
<accession>A0A225D8R4</accession>
<proteinExistence type="predicted"/>
<dbReference type="AlphaFoldDB" id="A0A225D8R4"/>
<comment type="caution">
    <text evidence="2">The sequence shown here is derived from an EMBL/GenBank/DDBJ whole genome shotgun (WGS) entry which is preliminary data.</text>
</comment>
<organism evidence="2 3">
    <name type="scientific">Fimbriiglobus ruber</name>
    <dbReference type="NCBI Taxonomy" id="1908690"/>
    <lineage>
        <taxon>Bacteria</taxon>
        <taxon>Pseudomonadati</taxon>
        <taxon>Planctomycetota</taxon>
        <taxon>Planctomycetia</taxon>
        <taxon>Gemmatales</taxon>
        <taxon>Gemmataceae</taxon>
        <taxon>Fimbriiglobus</taxon>
    </lineage>
</organism>
<evidence type="ECO:0000313" key="2">
    <source>
        <dbReference type="EMBL" id="OWK36034.1"/>
    </source>
</evidence>
<gene>
    <name evidence="2" type="ORF">FRUB_08597</name>
</gene>
<sequence length="97" mass="10767">MYQLFGAFFHQDWDMDGDDWPDLIRNFAKGQPQSELGATAIELDRLLADFPDDAALDHELFRVLGCGYAPLPDVGGPTVRRWLGEIAAFLRAGARSA</sequence>
<evidence type="ECO:0000313" key="3">
    <source>
        <dbReference type="Proteomes" id="UP000214646"/>
    </source>
</evidence>
<dbReference type="CDD" id="cd20687">
    <property type="entry name" value="CdiI_Ykris-like"/>
    <property type="match status" value="1"/>
</dbReference>
<reference evidence="3" key="1">
    <citation type="submission" date="2017-06" db="EMBL/GenBank/DDBJ databases">
        <title>Genome analysis of Fimbriiglobus ruber SP5, the first member of the order Planctomycetales with confirmed chitinolytic capability.</title>
        <authorList>
            <person name="Ravin N.V."/>
            <person name="Rakitin A.L."/>
            <person name="Ivanova A.A."/>
            <person name="Beletsky A.V."/>
            <person name="Kulichevskaya I.S."/>
            <person name="Mardanov A.V."/>
            <person name="Dedysh S.N."/>
        </authorList>
    </citation>
    <scope>NUCLEOTIDE SEQUENCE [LARGE SCALE GENOMIC DNA]</scope>
    <source>
        <strain evidence="3">SP5</strain>
    </source>
</reference>
<keyword evidence="3" id="KW-1185">Reference proteome</keyword>
<name>A0A225D8R4_9BACT</name>
<dbReference type="InterPro" id="IPR041129">
    <property type="entry name" value="CdiI_2"/>
</dbReference>
<feature type="domain" description="CdiI immunity protein" evidence="1">
    <location>
        <begin position="3"/>
        <end position="88"/>
    </location>
</feature>
<dbReference type="Pfam" id="PF18593">
    <property type="entry name" value="CdiI_2"/>
    <property type="match status" value="1"/>
</dbReference>
<dbReference type="EMBL" id="NIDE01000017">
    <property type="protein sequence ID" value="OWK36034.1"/>
    <property type="molecule type" value="Genomic_DNA"/>
</dbReference>
<protein>
    <recommendedName>
        <fullName evidence="1">CdiI immunity protein domain-containing protein</fullName>
    </recommendedName>
</protein>